<dbReference type="InterPro" id="IPR002645">
    <property type="entry name" value="STAS_dom"/>
</dbReference>
<gene>
    <name evidence="2" type="ORF">DLM85_11615</name>
</gene>
<dbReference type="EMBL" id="QHKM01000003">
    <property type="protein sequence ID" value="RAK66850.1"/>
    <property type="molecule type" value="Genomic_DNA"/>
</dbReference>
<dbReference type="Pfam" id="PF01740">
    <property type="entry name" value="STAS"/>
    <property type="match status" value="1"/>
</dbReference>
<evidence type="ECO:0000313" key="2">
    <source>
        <dbReference type="EMBL" id="RAK66850.1"/>
    </source>
</evidence>
<organism evidence="2 3">
    <name type="scientific">Hymenobacter edaphi</name>
    <dbReference type="NCBI Taxonomy" id="2211146"/>
    <lineage>
        <taxon>Bacteria</taxon>
        <taxon>Pseudomonadati</taxon>
        <taxon>Bacteroidota</taxon>
        <taxon>Cytophagia</taxon>
        <taxon>Cytophagales</taxon>
        <taxon>Hymenobacteraceae</taxon>
        <taxon>Hymenobacter</taxon>
    </lineage>
</organism>
<accession>A0A328BHW3</accession>
<keyword evidence="3" id="KW-1185">Reference proteome</keyword>
<dbReference type="OrthoDB" id="885901at2"/>
<name>A0A328BHW3_9BACT</name>
<evidence type="ECO:0000259" key="1">
    <source>
        <dbReference type="Pfam" id="PF01740"/>
    </source>
</evidence>
<feature type="domain" description="STAS" evidence="1">
    <location>
        <begin position="23"/>
        <end position="95"/>
    </location>
</feature>
<sequence>MEVYREILPESYLLILADDVPPSFEREHALDYALRRAARSGKSSVWVDCSHLHHLPPDAAELLAYYHDRLARHGMSLVLCHLTEDVRLELQALTAAPLPVVSTLLDAERYCHGPASFRRFAS</sequence>
<dbReference type="Proteomes" id="UP000248553">
    <property type="component" value="Unassembled WGS sequence"/>
</dbReference>
<protein>
    <recommendedName>
        <fullName evidence="1">STAS domain-containing protein</fullName>
    </recommendedName>
</protein>
<dbReference type="InterPro" id="IPR036513">
    <property type="entry name" value="STAS_dom_sf"/>
</dbReference>
<evidence type="ECO:0000313" key="3">
    <source>
        <dbReference type="Proteomes" id="UP000248553"/>
    </source>
</evidence>
<dbReference type="Gene3D" id="3.30.750.24">
    <property type="entry name" value="STAS domain"/>
    <property type="match status" value="1"/>
</dbReference>
<dbReference type="AlphaFoldDB" id="A0A328BHW3"/>
<reference evidence="3" key="1">
    <citation type="submission" date="2018-05" db="EMBL/GenBank/DDBJ databases">
        <authorList>
            <person name="Nie L."/>
        </authorList>
    </citation>
    <scope>NUCLEOTIDE SEQUENCE [LARGE SCALE GENOMIC DNA]</scope>
    <source>
        <strain evidence="3">NL</strain>
    </source>
</reference>
<proteinExistence type="predicted"/>
<dbReference type="RefSeq" id="WP_111478271.1">
    <property type="nucleotide sequence ID" value="NZ_QHKM01000003.1"/>
</dbReference>
<comment type="caution">
    <text evidence="2">The sequence shown here is derived from an EMBL/GenBank/DDBJ whole genome shotgun (WGS) entry which is preliminary data.</text>
</comment>
<dbReference type="SUPFAM" id="SSF52091">
    <property type="entry name" value="SpoIIaa-like"/>
    <property type="match status" value="1"/>
</dbReference>